<proteinExistence type="predicted"/>
<dbReference type="Proteomes" id="UP000543419">
    <property type="component" value="Unassembled WGS sequence"/>
</dbReference>
<comment type="caution">
    <text evidence="2">The sequence shown here is derived from an EMBL/GenBank/DDBJ whole genome shotgun (WGS) entry which is preliminary data.</text>
</comment>
<dbReference type="EMBL" id="JAAIIG010000015">
    <property type="protein sequence ID" value="NMM99210.1"/>
    <property type="molecule type" value="Genomic_DNA"/>
</dbReference>
<organism evidence="2 3">
    <name type="scientific">Bifidobacterium olomucense</name>
    <dbReference type="NCBI Taxonomy" id="2675324"/>
    <lineage>
        <taxon>Bacteria</taxon>
        <taxon>Bacillati</taxon>
        <taxon>Actinomycetota</taxon>
        <taxon>Actinomycetes</taxon>
        <taxon>Bifidobacteriales</taxon>
        <taxon>Bifidobacteriaceae</taxon>
        <taxon>Bifidobacterium</taxon>
    </lineage>
</organism>
<sequence length="188" mass="19928">MNDTRRAAWASRAMPPGIGAITDGTVGGAGRQITTRKGEERALVVAVFPGPVIPSNNTSLMLKTTCDRALPCSTCIAPRLLASSFVLFCGWSSHWLPGKEKGAPHRCGAPFLGFAKSRKANLLVFDSIYICLFAMCVVVSSLICCSCRHLVPRFIGFPAPVAPPAAGSGMLAYVVGRAGRSSERHSSY</sequence>
<keyword evidence="1" id="KW-0812">Transmembrane</keyword>
<feature type="transmembrane region" description="Helical" evidence="1">
    <location>
        <begin position="122"/>
        <end position="143"/>
    </location>
</feature>
<keyword evidence="1" id="KW-0472">Membrane</keyword>
<protein>
    <submittedName>
        <fullName evidence="2">Uncharacterized protein</fullName>
    </submittedName>
</protein>
<name>A0A7Y0HWG9_9BIFI</name>
<evidence type="ECO:0000313" key="3">
    <source>
        <dbReference type="Proteomes" id="UP000543419"/>
    </source>
</evidence>
<dbReference type="AlphaFoldDB" id="A0A7Y0HWG9"/>
<evidence type="ECO:0000313" key="2">
    <source>
        <dbReference type="EMBL" id="NMM99210.1"/>
    </source>
</evidence>
<accession>A0A7Y0HWG9</accession>
<keyword evidence="1" id="KW-1133">Transmembrane helix</keyword>
<reference evidence="2 3" key="1">
    <citation type="submission" date="2020-02" db="EMBL/GenBank/DDBJ databases">
        <title>Characterization of phylogenetic diversity of novel bifidobacterial species isolated in Czech ZOOs.</title>
        <authorList>
            <person name="Lugli G.A."/>
            <person name="Vera N.B."/>
            <person name="Ventura M."/>
        </authorList>
    </citation>
    <scope>NUCLEOTIDE SEQUENCE [LARGE SCALE GENOMIC DNA]</scope>
    <source>
        <strain evidence="2 3">DSM 109959</strain>
    </source>
</reference>
<gene>
    <name evidence="2" type="ORF">G1C97_2168</name>
</gene>
<keyword evidence="3" id="KW-1185">Reference proteome</keyword>
<evidence type="ECO:0000256" key="1">
    <source>
        <dbReference type="SAM" id="Phobius"/>
    </source>
</evidence>